<protein>
    <recommendedName>
        <fullName evidence="3">IrrE N-terminal-like domain-containing protein</fullName>
    </recommendedName>
</protein>
<dbReference type="AlphaFoldDB" id="A0A8I0SDP4"/>
<dbReference type="Proteomes" id="UP000634579">
    <property type="component" value="Unassembled WGS sequence"/>
</dbReference>
<organism evidence="1 2">
    <name type="scientific">Clavibacter phaseoli</name>
    <dbReference type="NCBI Taxonomy" id="1734031"/>
    <lineage>
        <taxon>Bacteria</taxon>
        <taxon>Bacillati</taxon>
        <taxon>Actinomycetota</taxon>
        <taxon>Actinomycetes</taxon>
        <taxon>Micrococcales</taxon>
        <taxon>Microbacteriaceae</taxon>
        <taxon>Clavibacter</taxon>
    </lineage>
</organism>
<reference evidence="1 2" key="1">
    <citation type="submission" date="2020-10" db="EMBL/GenBank/DDBJ databases">
        <title>Draft genome sequences of plant-associated actinobacteria.</title>
        <authorList>
            <person name="Tarlachkov S.V."/>
            <person name="Starodumova I.P."/>
            <person name="Dorofeeva L.V."/>
            <person name="Prisyazhnaya N.V."/>
            <person name="Roubtsova T.V."/>
            <person name="Chizhov V.N."/>
            <person name="Nadler S.A."/>
            <person name="Subbotin S.A."/>
            <person name="Evtushenko L.I."/>
        </authorList>
    </citation>
    <scope>NUCLEOTIDE SEQUENCE [LARGE SCALE GENOMIC DNA]</scope>
    <source>
        <strain evidence="1 2">VKM Ac-2886</strain>
    </source>
</reference>
<keyword evidence="2" id="KW-1185">Reference proteome</keyword>
<dbReference type="EMBL" id="JADKRP010000006">
    <property type="protein sequence ID" value="MBF4632683.1"/>
    <property type="molecule type" value="Genomic_DNA"/>
</dbReference>
<name>A0A8I0SDP4_9MICO</name>
<dbReference type="RefSeq" id="WP_194676247.1">
    <property type="nucleotide sequence ID" value="NZ_JADKRP010000006.1"/>
</dbReference>
<sequence>MSVWPVDDETNEEPFDVSATVSAMIERLALEPGMSIKEIVDRVAVIYRKPIVLRAVSDDRLRQLTGLFVDTPSRGYVSFRLTDPLSYQLHCISHELGHACFRHEDCDVLRGSDIDLTDGGTLGENVIGARARGLTRNRSELVAEEFAYRLMTHLLGADLEPEEGVFG</sequence>
<gene>
    <name evidence="1" type="ORF">ITJ42_15800</name>
</gene>
<evidence type="ECO:0000313" key="2">
    <source>
        <dbReference type="Proteomes" id="UP000634579"/>
    </source>
</evidence>
<accession>A0A8I0SDP4</accession>
<proteinExistence type="predicted"/>
<evidence type="ECO:0008006" key="3">
    <source>
        <dbReference type="Google" id="ProtNLM"/>
    </source>
</evidence>
<evidence type="ECO:0000313" key="1">
    <source>
        <dbReference type="EMBL" id="MBF4632683.1"/>
    </source>
</evidence>
<comment type="caution">
    <text evidence="1">The sequence shown here is derived from an EMBL/GenBank/DDBJ whole genome shotgun (WGS) entry which is preliminary data.</text>
</comment>